<name>A0A1M6QJS8_9FLAO</name>
<gene>
    <name evidence="3" type="ORF">SAMN04487891_101612</name>
    <name evidence="4" type="ORF">SAMN05216293_0620</name>
</gene>
<dbReference type="PROSITE" id="PS51257">
    <property type="entry name" value="PROKAR_LIPOPROTEIN"/>
    <property type="match status" value="1"/>
</dbReference>
<sequence length="212" mass="22553">MKPKKNLKIMKTNVLSVKTILIMALSMALVTSCSSEDGEDGATGPQGEQGPAGPAGPQGEQGAQGEQGEPGTANVMYSDWVDTELGNSIVASSASFDIEAPEIGPDMLNLGTILVYGRRIELPGDGNVVYPLPIVFGAARQQSYFFVATSDNIRITVHANEEGESVGDGSYLEQYRYVLIPGGVSTSGKLTPDMDLSKMSYEEVIELFNIPE</sequence>
<dbReference type="AlphaFoldDB" id="A0A1M6QJS8"/>
<feature type="chain" id="PRO_5009920351" evidence="2">
    <location>
        <begin position="36"/>
        <end position="212"/>
    </location>
</feature>
<dbReference type="InterPro" id="IPR008160">
    <property type="entry name" value="Collagen"/>
</dbReference>
<feature type="compositionally biased region" description="Low complexity" evidence="1">
    <location>
        <begin position="42"/>
        <end position="73"/>
    </location>
</feature>
<keyword evidence="6" id="KW-1185">Reference proteome</keyword>
<dbReference type="Proteomes" id="UP000198940">
    <property type="component" value="Unassembled WGS sequence"/>
</dbReference>
<evidence type="ECO:0000256" key="2">
    <source>
        <dbReference type="SAM" id="SignalP"/>
    </source>
</evidence>
<dbReference type="Proteomes" id="UP000184031">
    <property type="component" value="Unassembled WGS sequence"/>
</dbReference>
<dbReference type="Gene3D" id="1.20.5.320">
    <property type="entry name" value="6-Phosphogluconate Dehydrogenase, domain 3"/>
    <property type="match status" value="1"/>
</dbReference>
<keyword evidence="4" id="KW-0176">Collagen</keyword>
<keyword evidence="2" id="KW-0732">Signal</keyword>
<comment type="caution">
    <text evidence="4">The sequence shown here is derived from an EMBL/GenBank/DDBJ whole genome shotgun (WGS) entry which is preliminary data.</text>
</comment>
<dbReference type="STRING" id="1055723.SAMN05216293_0620"/>
<proteinExistence type="predicted"/>
<evidence type="ECO:0000313" key="3">
    <source>
        <dbReference type="EMBL" id="SFB71180.1"/>
    </source>
</evidence>
<dbReference type="Pfam" id="PF01391">
    <property type="entry name" value="Collagen"/>
    <property type="match status" value="1"/>
</dbReference>
<dbReference type="EMBL" id="FRAT01000001">
    <property type="protein sequence ID" value="SHK20277.1"/>
    <property type="molecule type" value="Genomic_DNA"/>
</dbReference>
<feature type="signal peptide" evidence="2">
    <location>
        <begin position="1"/>
        <end position="35"/>
    </location>
</feature>
<accession>A0A1M6QJS8</accession>
<feature type="region of interest" description="Disordered" evidence="1">
    <location>
        <begin position="34"/>
        <end position="74"/>
    </location>
</feature>
<evidence type="ECO:0000313" key="6">
    <source>
        <dbReference type="Proteomes" id="UP000198940"/>
    </source>
</evidence>
<evidence type="ECO:0000256" key="1">
    <source>
        <dbReference type="SAM" id="MobiDB-lite"/>
    </source>
</evidence>
<dbReference type="EMBL" id="FOKU01000001">
    <property type="protein sequence ID" value="SFB71180.1"/>
    <property type="molecule type" value="Genomic_DNA"/>
</dbReference>
<protein>
    <submittedName>
        <fullName evidence="4">Collagen triple helix repeat-containing protein</fullName>
    </submittedName>
</protein>
<evidence type="ECO:0000313" key="5">
    <source>
        <dbReference type="Proteomes" id="UP000184031"/>
    </source>
</evidence>
<reference evidence="4 5" key="1">
    <citation type="submission" date="2016-11" db="EMBL/GenBank/DDBJ databases">
        <authorList>
            <person name="Varghese N."/>
            <person name="Submissions S."/>
        </authorList>
    </citation>
    <scope>NUCLEOTIDE SEQUENCE [LARGE SCALE GENOMIC DNA]</scope>
    <source>
        <strain evidence="4 5">CGMCC 1.12174</strain>
        <strain evidence="3 6">DSM 26351</strain>
    </source>
</reference>
<evidence type="ECO:0000313" key="4">
    <source>
        <dbReference type="EMBL" id="SHK20277.1"/>
    </source>
</evidence>
<organism evidence="4 5">
    <name type="scientific">Flagellimonas taeanensis</name>
    <dbReference type="NCBI Taxonomy" id="1005926"/>
    <lineage>
        <taxon>Bacteria</taxon>
        <taxon>Pseudomonadati</taxon>
        <taxon>Bacteroidota</taxon>
        <taxon>Flavobacteriia</taxon>
        <taxon>Flavobacteriales</taxon>
        <taxon>Flavobacteriaceae</taxon>
        <taxon>Flagellimonas</taxon>
    </lineage>
</organism>